<comment type="caution">
    <text evidence="7">The sequence shown here is derived from an EMBL/GenBank/DDBJ whole genome shotgun (WGS) entry which is preliminary data.</text>
</comment>
<dbReference type="Gene3D" id="3.40.50.720">
    <property type="entry name" value="NAD(P)-binding Rossmann-like Domain"/>
    <property type="match status" value="1"/>
</dbReference>
<dbReference type="SUPFAM" id="SSF51735">
    <property type="entry name" value="NAD(P)-binding Rossmann-fold domains"/>
    <property type="match status" value="1"/>
</dbReference>
<reference evidence="7 8" key="1">
    <citation type="journal article" date="2015" name="Nature">
        <title>rRNA introns, odd ribosomes, and small enigmatic genomes across a large radiation of phyla.</title>
        <authorList>
            <person name="Brown C.T."/>
            <person name="Hug L.A."/>
            <person name="Thomas B.C."/>
            <person name="Sharon I."/>
            <person name="Castelle C.J."/>
            <person name="Singh A."/>
            <person name="Wilkins M.J."/>
            <person name="Williams K.H."/>
            <person name="Banfield J.F."/>
        </authorList>
    </citation>
    <scope>NUCLEOTIDE SEQUENCE [LARGE SCALE GENOMIC DNA]</scope>
</reference>
<dbReference type="Pfam" id="PF01370">
    <property type="entry name" value="Epimerase"/>
    <property type="match status" value="1"/>
</dbReference>
<feature type="domain" description="NAD-dependent epimerase/dehydratase" evidence="6">
    <location>
        <begin position="5"/>
        <end position="238"/>
    </location>
</feature>
<evidence type="ECO:0000313" key="8">
    <source>
        <dbReference type="Proteomes" id="UP000034855"/>
    </source>
</evidence>
<dbReference type="InterPro" id="IPR001509">
    <property type="entry name" value="Epimerase_deHydtase"/>
</dbReference>
<comment type="pathway">
    <text evidence="1">Carbohydrate metabolism; galactose metabolism.</text>
</comment>
<evidence type="ECO:0000259" key="6">
    <source>
        <dbReference type="Pfam" id="PF01370"/>
    </source>
</evidence>
<evidence type="ECO:0000313" key="7">
    <source>
        <dbReference type="EMBL" id="KKR35503.1"/>
    </source>
</evidence>
<dbReference type="InterPro" id="IPR036291">
    <property type="entry name" value="NAD(P)-bd_dom_sf"/>
</dbReference>
<comment type="similarity">
    <text evidence="2">Belongs to the NAD(P)-dependent epimerase/dehydratase family.</text>
</comment>
<dbReference type="Gene3D" id="3.90.25.10">
    <property type="entry name" value="UDP-galactose 4-epimerase, domain 1"/>
    <property type="match status" value="1"/>
</dbReference>
<dbReference type="PANTHER" id="PTHR43725">
    <property type="entry name" value="UDP-GLUCOSE 4-EPIMERASE"/>
    <property type="match status" value="1"/>
</dbReference>
<evidence type="ECO:0000256" key="4">
    <source>
        <dbReference type="ARBA" id="ARBA00031367"/>
    </source>
</evidence>
<proteinExistence type="inferred from homology"/>
<gene>
    <name evidence="7" type="ORF">UT67_C0001G0008</name>
</gene>
<dbReference type="STRING" id="1619037.UT67_C0001G0008"/>
<evidence type="ECO:0000256" key="3">
    <source>
        <dbReference type="ARBA" id="ARBA00018569"/>
    </source>
</evidence>
<dbReference type="PATRIC" id="fig|1619037.3.peg.8"/>
<accession>A0A0G0Q5S8</accession>
<sequence>MAKLIVTGGAGFIGSHLTDKLIALGHEVIVVDNLMLGKKEFINKKAKFYKKDIRDYKGLKKIFKGADAVFHLAADPRLPISIKDPLTTNDINVNGTLNVLWAAKQNKVAKVIFSSSCAIYGDQQMLPIKESVALKPLTPYGLHKLIGEEYCCLFSSLYNLPTVCLRYFNVFGSRKLATGGYPMVIPIFLEQKKKGEKLTVVGDGKSTRDYVHVSDVVEANVLAWTQNKVNDGSPINVGSGKQTSVNEIAALIGGDVVNITERLGEMRFIEADNGLAQSVLGWKPKVGVEAGIAQLKKEMGL</sequence>
<organism evidence="7 8">
    <name type="scientific">Candidatus Magasanikbacteria bacterium GW2011_GWA2_40_10</name>
    <dbReference type="NCBI Taxonomy" id="1619037"/>
    <lineage>
        <taxon>Bacteria</taxon>
        <taxon>Candidatus Magasanikiibacteriota</taxon>
    </lineage>
</organism>
<dbReference type="Proteomes" id="UP000034855">
    <property type="component" value="Unassembled WGS sequence"/>
</dbReference>
<name>A0A0G0Q5S8_9BACT</name>
<protein>
    <recommendedName>
        <fullName evidence="3">UDP-glucose 4-epimerase</fullName>
    </recommendedName>
    <alternativeName>
        <fullName evidence="5">Galactowaldenase</fullName>
    </alternativeName>
    <alternativeName>
        <fullName evidence="4">UDP-galactose 4-epimerase</fullName>
    </alternativeName>
</protein>
<dbReference type="PANTHER" id="PTHR43725:SF53">
    <property type="entry name" value="UDP-ARABINOSE 4-EPIMERASE 1"/>
    <property type="match status" value="1"/>
</dbReference>
<evidence type="ECO:0000256" key="2">
    <source>
        <dbReference type="ARBA" id="ARBA00007637"/>
    </source>
</evidence>
<evidence type="ECO:0000256" key="5">
    <source>
        <dbReference type="ARBA" id="ARBA00033067"/>
    </source>
</evidence>
<evidence type="ECO:0000256" key="1">
    <source>
        <dbReference type="ARBA" id="ARBA00004947"/>
    </source>
</evidence>
<dbReference type="AlphaFoldDB" id="A0A0G0Q5S8"/>
<dbReference type="EMBL" id="LBXR01000001">
    <property type="protein sequence ID" value="KKR35503.1"/>
    <property type="molecule type" value="Genomic_DNA"/>
</dbReference>